<protein>
    <submittedName>
        <fullName evidence="2">AIPR protein</fullName>
    </submittedName>
</protein>
<accession>A0A151B3H6</accession>
<reference evidence="2 3" key="1">
    <citation type="submission" date="2016-02" db="EMBL/GenBank/DDBJ databases">
        <title>Genome sequence of Clostridium tepidiprofundi DSM 19306.</title>
        <authorList>
            <person name="Poehlein A."/>
            <person name="Daniel R."/>
        </authorList>
    </citation>
    <scope>NUCLEOTIDE SEQUENCE [LARGE SCALE GENOMIC DNA]</scope>
    <source>
        <strain evidence="2 3">DSM 19306</strain>
    </source>
</reference>
<dbReference type="EMBL" id="LTBA01000019">
    <property type="protein sequence ID" value="KYH34340.1"/>
    <property type="molecule type" value="Genomic_DNA"/>
</dbReference>
<keyword evidence="3" id="KW-1185">Reference proteome</keyword>
<proteinExistence type="predicted"/>
<sequence>MQKNNYIIKNMEEYMGFEKITTLEKGSRFLQWILYYLFEKTDDEIECNDLEEGVLISDGANDGGIDAAFEENGAVHIIQAKFGYSHKYEEVIAFLGKIKLFIMDGPQDNIKEESIEVYNAITKAEEVFIYYITNEHIVESKYENIIKFISDIEYELNNFYDNKRFKIRVLDINKMEDFIDECKEMVPKKFKGTKHNIKVEKYFVNKENNTIIAEVSLKSLATFINKAEKYLFYSNIRNFLGKNKVNKKIAETYCTCPKNFWFYNNGITIVCDNFEKKFELKDGGAKIEIITPQIVNGCQTASTIYSIWKKQNKEKRNKVEGTILVKIIKGTNKRKEITRYTNTQTAVTGKDFFALEEFHQKLKKEFKSLGYNYEIQRKDKVNKKARGSKEYAYLFDKKFKNSFFVKDVVQAFAAGMHFKPAKARSISNLVPGGIYYDKLFNDEATPQNPKYYLFPYGVMYYSRNILGHKNNNKLKSSNLLYISIYFKIVLQILKRLKLVDEDVDDFIHCDDNILIYLDEIFVNEKLNKKLLQLAENVLKIFLTDSTIKRKIGDNLPKFLKSNIENDPEAIFILSEKINDALGEFDISEVEEVLLTPV</sequence>
<dbReference type="PATRIC" id="fig|1121338.3.peg.1806"/>
<dbReference type="Pfam" id="PF10592">
    <property type="entry name" value="AIPR"/>
    <property type="match status" value="1"/>
</dbReference>
<organism evidence="2 3">
    <name type="scientific">Clostridium tepidiprofundi DSM 19306</name>
    <dbReference type="NCBI Taxonomy" id="1121338"/>
    <lineage>
        <taxon>Bacteria</taxon>
        <taxon>Bacillati</taxon>
        <taxon>Bacillota</taxon>
        <taxon>Clostridia</taxon>
        <taxon>Eubacteriales</taxon>
        <taxon>Clostridiaceae</taxon>
        <taxon>Clostridium</taxon>
    </lineage>
</organism>
<evidence type="ECO:0000313" key="2">
    <source>
        <dbReference type="EMBL" id="KYH34340.1"/>
    </source>
</evidence>
<evidence type="ECO:0000259" key="1">
    <source>
        <dbReference type="Pfam" id="PF10592"/>
    </source>
</evidence>
<dbReference type="Proteomes" id="UP000075531">
    <property type="component" value="Unassembled WGS sequence"/>
</dbReference>
<dbReference type="STRING" id="1121338.CLTEP_17650"/>
<evidence type="ECO:0000313" key="3">
    <source>
        <dbReference type="Proteomes" id="UP000075531"/>
    </source>
</evidence>
<dbReference type="OrthoDB" id="9806213at2"/>
<feature type="domain" description="Abortive phage infection protein C-terminal" evidence="1">
    <location>
        <begin position="232"/>
        <end position="545"/>
    </location>
</feature>
<gene>
    <name evidence="2" type="ORF">CLTEP_17650</name>
</gene>
<dbReference type="InterPro" id="IPR018891">
    <property type="entry name" value="AIPR_C"/>
</dbReference>
<dbReference type="AlphaFoldDB" id="A0A151B3H6"/>
<comment type="caution">
    <text evidence="2">The sequence shown here is derived from an EMBL/GenBank/DDBJ whole genome shotgun (WGS) entry which is preliminary data.</text>
</comment>
<name>A0A151B3H6_9CLOT</name>
<dbReference type="RefSeq" id="WP_066825531.1">
    <property type="nucleotide sequence ID" value="NZ_LTBA01000019.1"/>
</dbReference>